<dbReference type="Pfam" id="PF24681">
    <property type="entry name" value="Kelch_KLHDC2_KLHL20_DRC7"/>
    <property type="match status" value="1"/>
</dbReference>
<reference evidence="2 3" key="1">
    <citation type="submission" date="2016-07" db="EMBL/GenBank/DDBJ databases">
        <title>Pervasive Adenine N6-methylation of Active Genes in Fungi.</title>
        <authorList>
            <consortium name="DOE Joint Genome Institute"/>
            <person name="Mondo S.J."/>
            <person name="Dannebaum R.O."/>
            <person name="Kuo R.C."/>
            <person name="Labutti K."/>
            <person name="Haridas S."/>
            <person name="Kuo A."/>
            <person name="Salamov A."/>
            <person name="Ahrendt S.R."/>
            <person name="Lipzen A."/>
            <person name="Sullivan W."/>
            <person name="Andreopoulos W.B."/>
            <person name="Clum A."/>
            <person name="Lindquist E."/>
            <person name="Daum C."/>
            <person name="Ramamoorthy G.K."/>
            <person name="Gryganskyi A."/>
            <person name="Culley D."/>
            <person name="Magnuson J.K."/>
            <person name="James T.Y."/>
            <person name="O'Malley M.A."/>
            <person name="Stajich J.E."/>
            <person name="Spatafora J.W."/>
            <person name="Visel A."/>
            <person name="Grigoriev I.V."/>
        </authorList>
    </citation>
    <scope>NUCLEOTIDE SEQUENCE [LARGE SCALE GENOMIC DNA]</scope>
    <source>
        <strain evidence="2 3">NRRL 3116</strain>
    </source>
</reference>
<evidence type="ECO:0000313" key="3">
    <source>
        <dbReference type="Proteomes" id="UP000193648"/>
    </source>
</evidence>
<dbReference type="Proteomes" id="UP000193648">
    <property type="component" value="Unassembled WGS sequence"/>
</dbReference>
<sequence>MSSTLPQHPTVPKGTDIPEPVGKMAYASDDSQLFIQGGSYGSENKISSAFSLNLTSDWSVEDPAWSRLELIENFYGQSGVMNLGRFIAFETGNNQINVSIYSKHWERLNLSPSFNTPDPVIVSRQDGMVYFLGKKGEALFMDTKNWTFSNFKSPTFDTFEPTGQSASWSAYKESILIPIFNDTDVDVHMYNTSSHISRPLNTAKNLKITPRTGYCFVPCNDGKQYYLFGGRNDTAVFDDLYLLDLEENTWTQLDNSRSSRSMMACAVREKTLVVWGGKST</sequence>
<dbReference type="InParanoid" id="A0A1Y2GM00"/>
<proteinExistence type="predicted"/>
<dbReference type="InterPro" id="IPR011043">
    <property type="entry name" value="Gal_Oxase/kelch_b-propeller"/>
</dbReference>
<keyword evidence="3" id="KW-1185">Reference proteome</keyword>
<accession>A0A1Y2GM00</accession>
<organism evidence="2 3">
    <name type="scientific">Lobosporangium transversale</name>
    <dbReference type="NCBI Taxonomy" id="64571"/>
    <lineage>
        <taxon>Eukaryota</taxon>
        <taxon>Fungi</taxon>
        <taxon>Fungi incertae sedis</taxon>
        <taxon>Mucoromycota</taxon>
        <taxon>Mortierellomycotina</taxon>
        <taxon>Mortierellomycetes</taxon>
        <taxon>Mortierellales</taxon>
        <taxon>Mortierellaceae</taxon>
        <taxon>Lobosporangium</taxon>
    </lineage>
</organism>
<dbReference type="OrthoDB" id="10251809at2759"/>
<dbReference type="Gene3D" id="2.120.10.80">
    <property type="entry name" value="Kelch-type beta propeller"/>
    <property type="match status" value="1"/>
</dbReference>
<feature type="region of interest" description="Disordered" evidence="1">
    <location>
        <begin position="1"/>
        <end position="20"/>
    </location>
</feature>
<dbReference type="EMBL" id="MCFF01000020">
    <property type="protein sequence ID" value="ORZ14881.1"/>
    <property type="molecule type" value="Genomic_DNA"/>
</dbReference>
<dbReference type="STRING" id="64571.A0A1Y2GM00"/>
<protein>
    <recommendedName>
        <fullName evidence="4">Galactose oxidase</fullName>
    </recommendedName>
</protein>
<evidence type="ECO:0008006" key="4">
    <source>
        <dbReference type="Google" id="ProtNLM"/>
    </source>
</evidence>
<name>A0A1Y2GM00_9FUNG</name>
<dbReference type="GeneID" id="33568411"/>
<dbReference type="SUPFAM" id="SSF50965">
    <property type="entry name" value="Galactose oxidase, central domain"/>
    <property type="match status" value="1"/>
</dbReference>
<dbReference type="InterPro" id="IPR015915">
    <property type="entry name" value="Kelch-typ_b-propeller"/>
</dbReference>
<dbReference type="AlphaFoldDB" id="A0A1Y2GM00"/>
<comment type="caution">
    <text evidence="2">The sequence shown here is derived from an EMBL/GenBank/DDBJ whole genome shotgun (WGS) entry which is preliminary data.</text>
</comment>
<dbReference type="RefSeq" id="XP_021881013.1">
    <property type="nucleotide sequence ID" value="XM_022026568.1"/>
</dbReference>
<evidence type="ECO:0000313" key="2">
    <source>
        <dbReference type="EMBL" id="ORZ14881.1"/>
    </source>
</evidence>
<evidence type="ECO:0000256" key="1">
    <source>
        <dbReference type="SAM" id="MobiDB-lite"/>
    </source>
</evidence>
<gene>
    <name evidence="2" type="ORF">BCR41DRAFT_370988</name>
</gene>